<dbReference type="Proteomes" id="UP000887579">
    <property type="component" value="Unplaced"/>
</dbReference>
<dbReference type="WBParaSite" id="ES5_v2.g19449.t1">
    <property type="protein sequence ID" value="ES5_v2.g19449.t1"/>
    <property type="gene ID" value="ES5_v2.g19449"/>
</dbReference>
<evidence type="ECO:0000313" key="1">
    <source>
        <dbReference type="Proteomes" id="UP000887579"/>
    </source>
</evidence>
<name>A0AC34FQD8_9BILA</name>
<accession>A0AC34FQD8</accession>
<proteinExistence type="predicted"/>
<reference evidence="2" key="1">
    <citation type="submission" date="2022-11" db="UniProtKB">
        <authorList>
            <consortium name="WormBaseParasite"/>
        </authorList>
    </citation>
    <scope>IDENTIFICATION</scope>
</reference>
<protein>
    <submittedName>
        <fullName evidence="2">UBX domain-containing protein</fullName>
    </submittedName>
</protein>
<organism evidence="1 2">
    <name type="scientific">Panagrolaimus sp. ES5</name>
    <dbReference type="NCBI Taxonomy" id="591445"/>
    <lineage>
        <taxon>Eukaryota</taxon>
        <taxon>Metazoa</taxon>
        <taxon>Ecdysozoa</taxon>
        <taxon>Nematoda</taxon>
        <taxon>Chromadorea</taxon>
        <taxon>Rhabditida</taxon>
        <taxon>Tylenchina</taxon>
        <taxon>Panagrolaimomorpha</taxon>
        <taxon>Panagrolaimoidea</taxon>
        <taxon>Panagrolaimidae</taxon>
        <taxon>Panagrolaimus</taxon>
    </lineage>
</organism>
<evidence type="ECO:0000313" key="2">
    <source>
        <dbReference type="WBParaSite" id="ES5_v2.g19449.t1"/>
    </source>
</evidence>
<sequence length="192" mass="22290">MEFLERYPDFAAYDQSFAQNLIEPGPSVEDIVIEEAAVNGTKKQGSKRKLVEDEPTSSKRSKISQSNSQPNSQASVPDIDMGEIEELCNNGTKLTTVDREEWKNYIGPEEAGYQKIQIVFRLPNNEREKIEIPDTTQLRALFVFLDGRGLNSREHVLVLTYPRREYFFDRHSSLNLRQLRFNRQELIHVDRK</sequence>